<evidence type="ECO:0000256" key="4">
    <source>
        <dbReference type="ARBA" id="ARBA00022691"/>
    </source>
</evidence>
<dbReference type="PANTHER" id="PTHR15627:SF8">
    <property type="entry name" value="TRNA-URIDINE AMINOCARBOXYPROPYLTRANSFERASE 1"/>
    <property type="match status" value="1"/>
</dbReference>
<evidence type="ECO:0000256" key="1">
    <source>
        <dbReference type="ARBA" id="ARBA00004123"/>
    </source>
</evidence>
<dbReference type="GO" id="GO:0008033">
    <property type="term" value="P:tRNA processing"/>
    <property type="evidence" value="ECO:0007669"/>
    <property type="project" value="UniProtKB-KW"/>
</dbReference>
<evidence type="ECO:0000313" key="15">
    <source>
        <dbReference type="Proteomes" id="UP000612746"/>
    </source>
</evidence>
<evidence type="ECO:0000256" key="7">
    <source>
        <dbReference type="ARBA" id="ARBA00037050"/>
    </source>
</evidence>
<sequence>MSETPVESRESKKRPAPASESSTFDDLKIQDDSILHKHSDRETCPDCKKSAMYFCYRCFKPSTISEGQIPQLELPIPMDVIKHEQELDGKSTAAHAAVIAPHNVKIYNWQSIPQYENPEEVLLLFPGHDANTLEEIPKGSFKKFVVIDGTWKQASKIVRLSPQLQNVRKVTIAPRKTLFWRYQSLSENYLATIEAIYYLYREYAEAYEMDGKQYDGRYDNLLFYFRYFYNLIQSKYKKENKKYTHRQREGYIQYNDSGDAKVDENKSVDA</sequence>
<feature type="region of interest" description="Disordered" evidence="12">
    <location>
        <begin position="1"/>
        <end position="27"/>
    </location>
</feature>
<comment type="subcellular location">
    <subcellularLocation>
        <location evidence="1">Nucleus</location>
    </subcellularLocation>
</comment>
<comment type="catalytic activity">
    <reaction evidence="11">
        <text>a uridine in tRNA + S-adenosyl-L-methionine = a 3-[(3S)-3-amino-3-carboxypropyl]uridine in tRNA + S-methyl-5'-thioadenosine + H(+)</text>
        <dbReference type="Rhea" id="RHEA:62432"/>
        <dbReference type="Rhea" id="RHEA-COMP:13339"/>
        <dbReference type="Rhea" id="RHEA-COMP:16092"/>
        <dbReference type="ChEBI" id="CHEBI:15378"/>
        <dbReference type="ChEBI" id="CHEBI:17509"/>
        <dbReference type="ChEBI" id="CHEBI:59789"/>
        <dbReference type="ChEBI" id="CHEBI:65315"/>
        <dbReference type="ChEBI" id="CHEBI:82930"/>
        <dbReference type="EC" id="2.5.1.25"/>
    </reaction>
</comment>
<dbReference type="Pfam" id="PF03942">
    <property type="entry name" value="DTW"/>
    <property type="match status" value="1"/>
</dbReference>
<dbReference type="GO" id="GO:0016432">
    <property type="term" value="F:tRNA-uridine aminocarboxypropyltransferase activity"/>
    <property type="evidence" value="ECO:0007669"/>
    <property type="project" value="UniProtKB-EC"/>
</dbReference>
<keyword evidence="15" id="KW-1185">Reference proteome</keyword>
<evidence type="ECO:0000256" key="2">
    <source>
        <dbReference type="ARBA" id="ARBA00012386"/>
    </source>
</evidence>
<evidence type="ECO:0000313" key="14">
    <source>
        <dbReference type="EMBL" id="KAG2187716.1"/>
    </source>
</evidence>
<feature type="compositionally biased region" description="Basic and acidic residues" evidence="12">
    <location>
        <begin position="1"/>
        <end position="10"/>
    </location>
</feature>
<evidence type="ECO:0000256" key="9">
    <source>
        <dbReference type="ARBA" id="ARBA00039242"/>
    </source>
</evidence>
<feature type="domain" description="DTW" evidence="13">
    <location>
        <begin position="51"/>
        <end position="237"/>
    </location>
</feature>
<dbReference type="PANTHER" id="PTHR15627">
    <property type="entry name" value="NATURAL KILLER CELL-SPECIFIC ANTIGEN KLIP1"/>
    <property type="match status" value="1"/>
</dbReference>
<evidence type="ECO:0000256" key="8">
    <source>
        <dbReference type="ARBA" id="ARBA00038290"/>
    </source>
</evidence>
<keyword evidence="3" id="KW-0808">Transferase</keyword>
<keyword evidence="6" id="KW-0539">Nucleus</keyword>
<protein>
    <recommendedName>
        <fullName evidence="9">tRNA-uridine aminocarboxypropyltransferase 1</fullName>
        <ecNumber evidence="2">2.5.1.25</ecNumber>
    </recommendedName>
    <alternativeName>
        <fullName evidence="10">DTW domain-containing protein 1</fullName>
    </alternativeName>
</protein>
<comment type="similarity">
    <text evidence="8">Belongs to the TDD superfamily. DTWD1 family.</text>
</comment>
<evidence type="ECO:0000256" key="5">
    <source>
        <dbReference type="ARBA" id="ARBA00022694"/>
    </source>
</evidence>
<evidence type="ECO:0000256" key="11">
    <source>
        <dbReference type="ARBA" id="ARBA00048718"/>
    </source>
</evidence>
<reference evidence="14" key="1">
    <citation type="submission" date="2020-12" db="EMBL/GenBank/DDBJ databases">
        <title>Metabolic potential, ecology and presence of endohyphal bacteria is reflected in genomic diversity of Mucoromycotina.</title>
        <authorList>
            <person name="Muszewska A."/>
            <person name="Okrasinska A."/>
            <person name="Steczkiewicz K."/>
            <person name="Drgas O."/>
            <person name="Orlowska M."/>
            <person name="Perlinska-Lenart U."/>
            <person name="Aleksandrzak-Piekarczyk T."/>
            <person name="Szatraj K."/>
            <person name="Zielenkiewicz U."/>
            <person name="Pilsyk S."/>
            <person name="Malc E."/>
            <person name="Mieczkowski P."/>
            <person name="Kruszewska J.S."/>
            <person name="Biernat P."/>
            <person name="Pawlowska J."/>
        </authorList>
    </citation>
    <scope>NUCLEOTIDE SEQUENCE</scope>
    <source>
        <strain evidence="14">WA0000051536</strain>
    </source>
</reference>
<proteinExistence type="inferred from homology"/>
<dbReference type="SMART" id="SM01144">
    <property type="entry name" value="DTW"/>
    <property type="match status" value="1"/>
</dbReference>
<keyword evidence="5" id="KW-0819">tRNA processing</keyword>
<evidence type="ECO:0000256" key="12">
    <source>
        <dbReference type="SAM" id="MobiDB-lite"/>
    </source>
</evidence>
<dbReference type="AlphaFoldDB" id="A0A8H7UJ12"/>
<dbReference type="OrthoDB" id="660555at2759"/>
<dbReference type="InterPro" id="IPR051521">
    <property type="entry name" value="tRNA_Mod/Golgi_Maint"/>
</dbReference>
<dbReference type="EMBL" id="JAEPRA010000003">
    <property type="protein sequence ID" value="KAG2187716.1"/>
    <property type="molecule type" value="Genomic_DNA"/>
</dbReference>
<evidence type="ECO:0000256" key="6">
    <source>
        <dbReference type="ARBA" id="ARBA00023242"/>
    </source>
</evidence>
<comment type="caution">
    <text evidence="14">The sequence shown here is derived from an EMBL/GenBank/DDBJ whole genome shotgun (WGS) entry which is preliminary data.</text>
</comment>
<organism evidence="14 15">
    <name type="scientific">Umbelopsis vinacea</name>
    <dbReference type="NCBI Taxonomy" id="44442"/>
    <lineage>
        <taxon>Eukaryota</taxon>
        <taxon>Fungi</taxon>
        <taxon>Fungi incertae sedis</taxon>
        <taxon>Mucoromycota</taxon>
        <taxon>Mucoromycotina</taxon>
        <taxon>Umbelopsidomycetes</taxon>
        <taxon>Umbelopsidales</taxon>
        <taxon>Umbelopsidaceae</taxon>
        <taxon>Umbelopsis</taxon>
    </lineage>
</organism>
<dbReference type="GO" id="GO:0005634">
    <property type="term" value="C:nucleus"/>
    <property type="evidence" value="ECO:0007669"/>
    <property type="project" value="UniProtKB-SubCell"/>
</dbReference>
<keyword evidence="4" id="KW-0949">S-adenosyl-L-methionine</keyword>
<comment type="function">
    <text evidence="7">Catalyzes the formation of 3-(3-amino-3-carboxypropyl)uridine (acp3U) at position 20 in the D-loop of several cytoplasmic tRNAs (acp3U(20)).</text>
</comment>
<accession>A0A8H7UJ12</accession>
<evidence type="ECO:0000259" key="13">
    <source>
        <dbReference type="SMART" id="SM01144"/>
    </source>
</evidence>
<dbReference type="Proteomes" id="UP000612746">
    <property type="component" value="Unassembled WGS sequence"/>
</dbReference>
<dbReference type="EC" id="2.5.1.25" evidence="2"/>
<evidence type="ECO:0000256" key="3">
    <source>
        <dbReference type="ARBA" id="ARBA00022679"/>
    </source>
</evidence>
<evidence type="ECO:0000256" key="10">
    <source>
        <dbReference type="ARBA" id="ARBA00042508"/>
    </source>
</evidence>
<dbReference type="InterPro" id="IPR005636">
    <property type="entry name" value="DTW"/>
</dbReference>
<name>A0A8H7UJ12_9FUNG</name>
<gene>
    <name evidence="14" type="ORF">INT44_005406</name>
</gene>